<sequence>MIFYFIDDFTKNQEIKDQLPWY</sequence>
<dbReference type="EMBL" id="UINC01002948">
    <property type="protein sequence ID" value="SVA01873.1"/>
    <property type="molecule type" value="Genomic_DNA"/>
</dbReference>
<reference evidence="1" key="1">
    <citation type="submission" date="2018-05" db="EMBL/GenBank/DDBJ databases">
        <authorList>
            <person name="Lanie J.A."/>
            <person name="Ng W.-L."/>
            <person name="Kazmierczak K.M."/>
            <person name="Andrzejewski T.M."/>
            <person name="Davidsen T.M."/>
            <person name="Wayne K.J."/>
            <person name="Tettelin H."/>
            <person name="Glass J.I."/>
            <person name="Rusch D."/>
            <person name="Podicherti R."/>
            <person name="Tsui H.-C.T."/>
            <person name="Winkler M.E."/>
        </authorList>
    </citation>
    <scope>NUCLEOTIDE SEQUENCE</scope>
</reference>
<dbReference type="AlphaFoldDB" id="A0A381SKS4"/>
<gene>
    <name evidence="1" type="ORF">METZ01_LOCUS54727</name>
</gene>
<accession>A0A381SKS4</accession>
<protein>
    <submittedName>
        <fullName evidence="1">Uncharacterized protein</fullName>
    </submittedName>
</protein>
<organism evidence="1">
    <name type="scientific">marine metagenome</name>
    <dbReference type="NCBI Taxonomy" id="408172"/>
    <lineage>
        <taxon>unclassified sequences</taxon>
        <taxon>metagenomes</taxon>
        <taxon>ecological metagenomes</taxon>
    </lineage>
</organism>
<evidence type="ECO:0000313" key="1">
    <source>
        <dbReference type="EMBL" id="SVA01873.1"/>
    </source>
</evidence>
<proteinExistence type="predicted"/>
<name>A0A381SKS4_9ZZZZ</name>